<evidence type="ECO:0000313" key="1">
    <source>
        <dbReference type="EMBL" id="KAF2500366.1"/>
    </source>
</evidence>
<keyword evidence="2" id="KW-1185">Reference proteome</keyword>
<proteinExistence type="predicted"/>
<dbReference type="Proteomes" id="UP000799750">
    <property type="component" value="Unassembled WGS sequence"/>
</dbReference>
<reference evidence="1" key="1">
    <citation type="journal article" date="2020" name="Stud. Mycol.">
        <title>101 Dothideomycetes genomes: a test case for predicting lifestyles and emergence of pathogens.</title>
        <authorList>
            <person name="Haridas S."/>
            <person name="Albert R."/>
            <person name="Binder M."/>
            <person name="Bloem J."/>
            <person name="Labutti K."/>
            <person name="Salamov A."/>
            <person name="Andreopoulos B."/>
            <person name="Baker S."/>
            <person name="Barry K."/>
            <person name="Bills G."/>
            <person name="Bluhm B."/>
            <person name="Cannon C."/>
            <person name="Castanera R."/>
            <person name="Culley D."/>
            <person name="Daum C."/>
            <person name="Ezra D."/>
            <person name="Gonzalez J."/>
            <person name="Henrissat B."/>
            <person name="Kuo A."/>
            <person name="Liang C."/>
            <person name="Lipzen A."/>
            <person name="Lutzoni F."/>
            <person name="Magnuson J."/>
            <person name="Mondo S."/>
            <person name="Nolan M."/>
            <person name="Ohm R."/>
            <person name="Pangilinan J."/>
            <person name="Park H.-J."/>
            <person name="Ramirez L."/>
            <person name="Alfaro M."/>
            <person name="Sun H."/>
            <person name="Tritt A."/>
            <person name="Yoshinaga Y."/>
            <person name="Zwiers L.-H."/>
            <person name="Turgeon B."/>
            <person name="Goodwin S."/>
            <person name="Spatafora J."/>
            <person name="Crous P."/>
            <person name="Grigoriev I."/>
        </authorList>
    </citation>
    <scope>NUCLEOTIDE SEQUENCE</scope>
    <source>
        <strain evidence="1">CBS 269.34</strain>
    </source>
</reference>
<gene>
    <name evidence="1" type="ORF">BU16DRAFT_556836</name>
</gene>
<accession>A0A6A6R7B7</accession>
<sequence>MTPAYPPNPAKKWSLCEVLPGNNLIRPIPYKEFAQPFTGTPDARGLVSLRRIWKSELDICTEQHAHLAAFQRVIDRPEKDQERSLVVTHIKPFTLDSRDLVEFSWRYAGDGFTPTILDDSYASPWAVETAWYKFYLLGKLSPQLEAWVKRTVRPPEIDGDVRESTYWALGKFYTADLRKGKVAALWLRDSEEPDEG</sequence>
<organism evidence="1 2">
    <name type="scientific">Lophium mytilinum</name>
    <dbReference type="NCBI Taxonomy" id="390894"/>
    <lineage>
        <taxon>Eukaryota</taxon>
        <taxon>Fungi</taxon>
        <taxon>Dikarya</taxon>
        <taxon>Ascomycota</taxon>
        <taxon>Pezizomycotina</taxon>
        <taxon>Dothideomycetes</taxon>
        <taxon>Pleosporomycetidae</taxon>
        <taxon>Mytilinidiales</taxon>
        <taxon>Mytilinidiaceae</taxon>
        <taxon>Lophium</taxon>
    </lineage>
</organism>
<name>A0A6A6R7B7_9PEZI</name>
<dbReference type="OrthoDB" id="10328577at2759"/>
<protein>
    <submittedName>
        <fullName evidence="1">Uncharacterized protein</fullName>
    </submittedName>
</protein>
<evidence type="ECO:0000313" key="2">
    <source>
        <dbReference type="Proteomes" id="UP000799750"/>
    </source>
</evidence>
<dbReference type="AlphaFoldDB" id="A0A6A6R7B7"/>
<dbReference type="EMBL" id="MU004183">
    <property type="protein sequence ID" value="KAF2500366.1"/>
    <property type="molecule type" value="Genomic_DNA"/>
</dbReference>